<reference evidence="1 2" key="1">
    <citation type="journal article" date="2015" name="Nat. Commun.">
        <title>Outbred genome sequencing and CRISPR/Cas9 gene editing in butterflies.</title>
        <authorList>
            <person name="Li X."/>
            <person name="Fan D."/>
            <person name="Zhang W."/>
            <person name="Liu G."/>
            <person name="Zhang L."/>
            <person name="Zhao L."/>
            <person name="Fang X."/>
            <person name="Chen L."/>
            <person name="Dong Y."/>
            <person name="Chen Y."/>
            <person name="Ding Y."/>
            <person name="Zhao R."/>
            <person name="Feng M."/>
            <person name="Zhu Y."/>
            <person name="Feng Y."/>
            <person name="Jiang X."/>
            <person name="Zhu D."/>
            <person name="Xiang H."/>
            <person name="Feng X."/>
            <person name="Li S."/>
            <person name="Wang J."/>
            <person name="Zhang G."/>
            <person name="Kronforst M.R."/>
            <person name="Wang W."/>
        </authorList>
    </citation>
    <scope>NUCLEOTIDE SEQUENCE [LARGE SCALE GENOMIC DNA]</scope>
    <source>
        <strain evidence="1">Ya'a_city_454_Px</strain>
        <tissue evidence="1">Whole body</tissue>
    </source>
</reference>
<protein>
    <submittedName>
        <fullName evidence="1">Uncharacterized protein</fullName>
    </submittedName>
</protein>
<proteinExistence type="predicted"/>
<accession>A0A194QD55</accession>
<dbReference type="Proteomes" id="UP000053268">
    <property type="component" value="Unassembled WGS sequence"/>
</dbReference>
<keyword evidence="2" id="KW-1185">Reference proteome</keyword>
<dbReference type="AlphaFoldDB" id="A0A194QD55"/>
<gene>
    <name evidence="1" type="ORF">RR46_02837</name>
</gene>
<name>A0A194QD55_PAPXU</name>
<dbReference type="EMBL" id="KQ459220">
    <property type="protein sequence ID" value="KPJ02910.1"/>
    <property type="molecule type" value="Genomic_DNA"/>
</dbReference>
<organism evidence="1 2">
    <name type="scientific">Papilio xuthus</name>
    <name type="common">Asian swallowtail butterfly</name>
    <dbReference type="NCBI Taxonomy" id="66420"/>
    <lineage>
        <taxon>Eukaryota</taxon>
        <taxon>Metazoa</taxon>
        <taxon>Ecdysozoa</taxon>
        <taxon>Arthropoda</taxon>
        <taxon>Hexapoda</taxon>
        <taxon>Insecta</taxon>
        <taxon>Pterygota</taxon>
        <taxon>Neoptera</taxon>
        <taxon>Endopterygota</taxon>
        <taxon>Lepidoptera</taxon>
        <taxon>Glossata</taxon>
        <taxon>Ditrysia</taxon>
        <taxon>Papilionoidea</taxon>
        <taxon>Papilionidae</taxon>
        <taxon>Papilioninae</taxon>
        <taxon>Papilio</taxon>
    </lineage>
</organism>
<evidence type="ECO:0000313" key="2">
    <source>
        <dbReference type="Proteomes" id="UP000053268"/>
    </source>
</evidence>
<sequence length="73" mass="7888">MKTKLTVGVSDVFEAMYWAAARPEKAVAGATAIDCIPGTGESAPMTRGYDQPSFVLVIRTPQSFLTLKCICYL</sequence>
<evidence type="ECO:0000313" key="1">
    <source>
        <dbReference type="EMBL" id="KPJ02910.1"/>
    </source>
</evidence>